<name>A0A395IU37_9HELO</name>
<dbReference type="GO" id="GO:0005524">
    <property type="term" value="F:ATP binding"/>
    <property type="evidence" value="ECO:0007669"/>
    <property type="project" value="UniProtKB-KW"/>
</dbReference>
<dbReference type="Gene3D" id="3.40.50.620">
    <property type="entry name" value="HUPs"/>
    <property type="match status" value="1"/>
</dbReference>
<dbReference type="InterPro" id="IPR014729">
    <property type="entry name" value="Rossmann-like_a/b/a_fold"/>
</dbReference>
<keyword evidence="6" id="KW-1185">Reference proteome</keyword>
<dbReference type="Proteomes" id="UP000249056">
    <property type="component" value="Unassembled WGS sequence"/>
</dbReference>
<gene>
    <name evidence="5" type="ORF">DID88_004764</name>
</gene>
<sequence>MKDYFGFDLKFVMNITDVDDKIILKARRQKLLELEKSKTYTEAELAKLAAEAFQSYATSNLPELLKDGTQLTPSNYAEKRDTVYGKVLAVEP</sequence>
<reference evidence="5 6" key="1">
    <citation type="submission" date="2018-06" db="EMBL/GenBank/DDBJ databases">
        <title>Genome Sequence of the Brown Rot Fungal Pathogen Monilinia fructigena.</title>
        <authorList>
            <person name="Landi L."/>
            <person name="De Miccolis Angelini R.M."/>
            <person name="Pollastro S."/>
            <person name="Abate D."/>
            <person name="Faretra F."/>
            <person name="Romanazzi G."/>
        </authorList>
    </citation>
    <scope>NUCLEOTIDE SEQUENCE [LARGE SCALE GENOMIC DNA]</scope>
    <source>
        <strain evidence="5 6">Mfrg269</strain>
    </source>
</reference>
<evidence type="ECO:0000256" key="3">
    <source>
        <dbReference type="ARBA" id="ARBA00022840"/>
    </source>
</evidence>
<dbReference type="GO" id="GO:0016874">
    <property type="term" value="F:ligase activity"/>
    <property type="evidence" value="ECO:0007669"/>
    <property type="project" value="UniProtKB-KW"/>
</dbReference>
<organism evidence="5 6">
    <name type="scientific">Monilinia fructigena</name>
    <dbReference type="NCBI Taxonomy" id="38457"/>
    <lineage>
        <taxon>Eukaryota</taxon>
        <taxon>Fungi</taxon>
        <taxon>Dikarya</taxon>
        <taxon>Ascomycota</taxon>
        <taxon>Pezizomycotina</taxon>
        <taxon>Leotiomycetes</taxon>
        <taxon>Helotiales</taxon>
        <taxon>Sclerotiniaceae</taxon>
        <taxon>Monilinia</taxon>
    </lineage>
</organism>
<protein>
    <recommendedName>
        <fullName evidence="4">tRNA synthetases class I catalytic domain-containing protein</fullName>
    </recommendedName>
</protein>
<dbReference type="OrthoDB" id="438179at2759"/>
<keyword evidence="3" id="KW-0067">ATP-binding</keyword>
<evidence type="ECO:0000313" key="5">
    <source>
        <dbReference type="EMBL" id="RAL62923.1"/>
    </source>
</evidence>
<keyword evidence="2" id="KW-0547">Nucleotide-binding</keyword>
<comment type="caution">
    <text evidence="5">The sequence shown here is derived from an EMBL/GenBank/DDBJ whole genome shotgun (WGS) entry which is preliminary data.</text>
</comment>
<evidence type="ECO:0000256" key="2">
    <source>
        <dbReference type="ARBA" id="ARBA00022741"/>
    </source>
</evidence>
<evidence type="ECO:0000313" key="6">
    <source>
        <dbReference type="Proteomes" id="UP000249056"/>
    </source>
</evidence>
<evidence type="ECO:0000256" key="1">
    <source>
        <dbReference type="ARBA" id="ARBA00022598"/>
    </source>
</evidence>
<dbReference type="EMBL" id="QKRW01000022">
    <property type="protein sequence ID" value="RAL62923.1"/>
    <property type="molecule type" value="Genomic_DNA"/>
</dbReference>
<dbReference type="AlphaFoldDB" id="A0A395IU37"/>
<dbReference type="InterPro" id="IPR032678">
    <property type="entry name" value="tRNA-synt_1_cat_dom"/>
</dbReference>
<dbReference type="Pfam" id="PF01406">
    <property type="entry name" value="tRNA-synt_1e"/>
    <property type="match status" value="1"/>
</dbReference>
<feature type="domain" description="tRNA synthetases class I catalytic" evidence="4">
    <location>
        <begin position="4"/>
        <end position="80"/>
    </location>
</feature>
<evidence type="ECO:0000259" key="4">
    <source>
        <dbReference type="Pfam" id="PF01406"/>
    </source>
</evidence>
<accession>A0A395IU37</accession>
<keyword evidence="1" id="KW-0436">Ligase</keyword>
<proteinExistence type="predicted"/>